<reference evidence="2 3" key="1">
    <citation type="submission" date="2019-03" db="EMBL/GenBank/DDBJ databases">
        <authorList>
            <person name="Jensen L."/>
            <person name="Storgaard J."/>
            <person name="Sulaj E."/>
            <person name="Schramm A."/>
            <person name="Marshall I.P.G."/>
        </authorList>
    </citation>
    <scope>NUCLEOTIDE SEQUENCE [LARGE SCALE GENOMIC DNA]</scope>
    <source>
        <strain evidence="2 3">2017H2G3</strain>
    </source>
</reference>
<protein>
    <recommendedName>
        <fullName evidence="4">Lipoprotein</fullName>
    </recommendedName>
</protein>
<gene>
    <name evidence="2" type="ORF">E0Y62_21330</name>
</gene>
<sequence length="193" mass="22085">MKFAKLIFFSLLVLVITAGCSKEKEETKKEVIAESKENGGEKEQNNEKQAEAENKETESKEEAEVYVAEETFEEIAFQNVNWFFGSPERQPKGGIWVFTEEKHAGELDETFEWEKEDVLLVQVNDPAYINHEMTIKGLQIIDEKTVKIVVYLESKEAEGDTVPRRYVTVEKDTLIGKGFLLEDEKTGEAIKLN</sequence>
<accession>A0A4R1AR33</accession>
<comment type="caution">
    <text evidence="2">The sequence shown here is derived from an EMBL/GenBank/DDBJ whole genome shotgun (WGS) entry which is preliminary data.</text>
</comment>
<name>A0A4R1AR33_9BACI</name>
<evidence type="ECO:0000313" key="2">
    <source>
        <dbReference type="EMBL" id="TCJ02015.1"/>
    </source>
</evidence>
<evidence type="ECO:0000256" key="1">
    <source>
        <dbReference type="SAM" id="MobiDB-lite"/>
    </source>
</evidence>
<evidence type="ECO:0000313" key="3">
    <source>
        <dbReference type="Proteomes" id="UP000293846"/>
    </source>
</evidence>
<dbReference type="AlphaFoldDB" id="A0A4R1AR33"/>
<feature type="region of interest" description="Disordered" evidence="1">
    <location>
        <begin position="22"/>
        <end position="62"/>
    </location>
</feature>
<dbReference type="STRING" id="1742358.GCA_001439605_02438"/>
<dbReference type="OrthoDB" id="2991525at2"/>
<organism evidence="2 3">
    <name type="scientific">Cytobacillus praedii</name>
    <dbReference type="NCBI Taxonomy" id="1742358"/>
    <lineage>
        <taxon>Bacteria</taxon>
        <taxon>Bacillati</taxon>
        <taxon>Bacillota</taxon>
        <taxon>Bacilli</taxon>
        <taxon>Bacillales</taxon>
        <taxon>Bacillaceae</taxon>
        <taxon>Cytobacillus</taxon>
    </lineage>
</organism>
<dbReference type="RefSeq" id="WP_131238081.1">
    <property type="nucleotide sequence ID" value="NZ_CP183326.1"/>
</dbReference>
<evidence type="ECO:0008006" key="4">
    <source>
        <dbReference type="Google" id="ProtNLM"/>
    </source>
</evidence>
<proteinExistence type="predicted"/>
<dbReference type="EMBL" id="SJTH01000043">
    <property type="protein sequence ID" value="TCJ02015.1"/>
    <property type="molecule type" value="Genomic_DNA"/>
</dbReference>
<keyword evidence="3" id="KW-1185">Reference proteome</keyword>
<dbReference type="Proteomes" id="UP000293846">
    <property type="component" value="Unassembled WGS sequence"/>
</dbReference>
<dbReference type="PROSITE" id="PS51257">
    <property type="entry name" value="PROKAR_LIPOPROTEIN"/>
    <property type="match status" value="1"/>
</dbReference>